<evidence type="ECO:0000313" key="3">
    <source>
        <dbReference type="Proteomes" id="UP000319927"/>
    </source>
</evidence>
<organism evidence="2 3">
    <name type="scientific">Micromonospora palomenae</name>
    <dbReference type="NCBI Taxonomy" id="1461247"/>
    <lineage>
        <taxon>Bacteria</taxon>
        <taxon>Bacillati</taxon>
        <taxon>Actinomycetota</taxon>
        <taxon>Actinomycetes</taxon>
        <taxon>Micromonosporales</taxon>
        <taxon>Micromonosporaceae</taxon>
        <taxon>Micromonospora</taxon>
    </lineage>
</organism>
<gene>
    <name evidence="2" type="ORF">FHX75_111270</name>
</gene>
<proteinExistence type="predicted"/>
<dbReference type="OrthoDB" id="5195323at2"/>
<protein>
    <recommendedName>
        <fullName evidence="4">Peptidase inhibitor family I36</fullName>
    </recommendedName>
</protein>
<keyword evidence="3" id="KW-1185">Reference proteome</keyword>
<dbReference type="EMBL" id="VIXA01000001">
    <property type="protein sequence ID" value="TWG28119.1"/>
    <property type="molecule type" value="Genomic_DNA"/>
</dbReference>
<reference evidence="2 3" key="1">
    <citation type="submission" date="2019-06" db="EMBL/GenBank/DDBJ databases">
        <title>Sequencing the genomes of 1000 actinobacteria strains.</title>
        <authorList>
            <person name="Klenk H.-P."/>
        </authorList>
    </citation>
    <scope>NUCLEOTIDE SEQUENCE [LARGE SCALE GENOMIC DNA]</scope>
    <source>
        <strain evidence="2 3">DSM 102131</strain>
    </source>
</reference>
<sequence length="246" mass="26823">MKRTGRTFIAAVAAMLSTAVGLVATPSAAHAEVTCTYYPYKCGKVINNSGRTIQIRWYIDNVGWHQESLATGHFQGGYDGDPNTNDIDVDQVQVPSGCVANVSVSNSNLKVFPMGWDKLKSDQTVTVNGFSCGDGRVYAWNEPWNDSLDPPTKACSWFDDDLDWGNDCGVYGFRNLAGSVQNNSSQGNSVNFYFHGGFTGAWGCLGPGSVWRDLRANRFNLGLGLDGYNKAMYHEIASSKWVRACG</sequence>
<evidence type="ECO:0000256" key="1">
    <source>
        <dbReference type="SAM" id="SignalP"/>
    </source>
</evidence>
<evidence type="ECO:0000313" key="2">
    <source>
        <dbReference type="EMBL" id="TWG28119.1"/>
    </source>
</evidence>
<name>A0A561WWA3_9ACTN</name>
<keyword evidence="1" id="KW-0732">Signal</keyword>
<accession>A0A561WWA3</accession>
<comment type="caution">
    <text evidence="2">The sequence shown here is derived from an EMBL/GenBank/DDBJ whole genome shotgun (WGS) entry which is preliminary data.</text>
</comment>
<feature type="signal peptide" evidence="1">
    <location>
        <begin position="1"/>
        <end position="31"/>
    </location>
</feature>
<feature type="chain" id="PRO_5021788910" description="Peptidase inhibitor family I36" evidence="1">
    <location>
        <begin position="32"/>
        <end position="246"/>
    </location>
</feature>
<dbReference type="RefSeq" id="WP_154937100.1">
    <property type="nucleotide sequence ID" value="NZ_VIXA01000001.1"/>
</dbReference>
<dbReference type="Proteomes" id="UP000319927">
    <property type="component" value="Unassembled WGS sequence"/>
</dbReference>
<dbReference type="AlphaFoldDB" id="A0A561WWA3"/>
<evidence type="ECO:0008006" key="4">
    <source>
        <dbReference type="Google" id="ProtNLM"/>
    </source>
</evidence>